<evidence type="ECO:0000256" key="1">
    <source>
        <dbReference type="HAMAP-Rule" id="MF_00336"/>
    </source>
</evidence>
<dbReference type="KEGG" id="cfk:CFRA_05960"/>
<evidence type="ECO:0000313" key="3">
    <source>
        <dbReference type="Proteomes" id="UP000185434"/>
    </source>
</evidence>
<keyword evidence="1" id="KW-0460">Magnesium</keyword>
<feature type="binding site" evidence="1">
    <location>
        <position position="44"/>
    </location>
    <ligand>
        <name>Mg(2+)</name>
        <dbReference type="ChEBI" id="CHEBI:18420"/>
    </ligand>
</feature>
<feature type="binding site" evidence="1">
    <location>
        <begin position="103"/>
        <end position="106"/>
    </location>
    <ligand>
        <name>ATP</name>
        <dbReference type="ChEBI" id="CHEBI:30616"/>
    </ligand>
</feature>
<dbReference type="GO" id="GO:0009102">
    <property type="term" value="P:biotin biosynthetic process"/>
    <property type="evidence" value="ECO:0007669"/>
    <property type="project" value="UniProtKB-UniRule"/>
</dbReference>
<dbReference type="EMBL" id="CP009247">
    <property type="protein sequence ID" value="APT88861.1"/>
    <property type="molecule type" value="Genomic_DNA"/>
</dbReference>
<organism evidence="2 3">
    <name type="scientific">Corynebacterium frankenforstense DSM 45800</name>
    <dbReference type="NCBI Taxonomy" id="1437875"/>
    <lineage>
        <taxon>Bacteria</taxon>
        <taxon>Bacillati</taxon>
        <taxon>Actinomycetota</taxon>
        <taxon>Actinomycetes</taxon>
        <taxon>Mycobacteriales</taxon>
        <taxon>Corynebacteriaceae</taxon>
        <taxon>Corynebacterium</taxon>
    </lineage>
</organism>
<comment type="catalytic activity">
    <reaction evidence="1">
        <text>(7R,8S)-7,8-diammoniononanoate + CO2 + ATP = (4R,5S)-dethiobiotin + ADP + phosphate + 3 H(+)</text>
        <dbReference type="Rhea" id="RHEA:15805"/>
        <dbReference type="ChEBI" id="CHEBI:15378"/>
        <dbReference type="ChEBI" id="CHEBI:16526"/>
        <dbReference type="ChEBI" id="CHEBI:30616"/>
        <dbReference type="ChEBI" id="CHEBI:43474"/>
        <dbReference type="ChEBI" id="CHEBI:149469"/>
        <dbReference type="ChEBI" id="CHEBI:149473"/>
        <dbReference type="ChEBI" id="CHEBI:456216"/>
        <dbReference type="EC" id="6.3.3.3"/>
    </reaction>
</comment>
<dbReference type="PIRSF" id="PIRSF006755">
    <property type="entry name" value="DTB_synth"/>
    <property type="match status" value="1"/>
</dbReference>
<dbReference type="UniPathway" id="UPA00078">
    <property type="reaction ID" value="UER00161"/>
</dbReference>
<accession>A0A1L7CSS7</accession>
<feature type="binding site" evidence="1">
    <location>
        <position position="103"/>
    </location>
    <ligand>
        <name>Mg(2+)</name>
        <dbReference type="ChEBI" id="CHEBI:18420"/>
    </ligand>
</feature>
<keyword evidence="1" id="KW-0436">Ligase</keyword>
<dbReference type="OrthoDB" id="9802610at2"/>
<dbReference type="PANTHER" id="PTHR43210">
    <property type="entry name" value="DETHIOBIOTIN SYNTHETASE"/>
    <property type="match status" value="1"/>
</dbReference>
<dbReference type="GO" id="GO:0000287">
    <property type="term" value="F:magnesium ion binding"/>
    <property type="evidence" value="ECO:0007669"/>
    <property type="project" value="UniProtKB-UniRule"/>
</dbReference>
<feature type="binding site" evidence="1">
    <location>
        <begin position="163"/>
        <end position="164"/>
    </location>
    <ligand>
        <name>ATP</name>
        <dbReference type="ChEBI" id="CHEBI:30616"/>
    </ligand>
</feature>
<name>A0A1L7CSS7_9CORY</name>
<comment type="subcellular location">
    <subcellularLocation>
        <location evidence="1">Cytoplasm</location>
    </subcellularLocation>
</comment>
<dbReference type="CDD" id="cd03109">
    <property type="entry name" value="DTBS"/>
    <property type="match status" value="1"/>
</dbReference>
<protein>
    <recommendedName>
        <fullName evidence="1">ATP-dependent dethiobiotin synthetase BioD</fullName>
        <ecNumber evidence="1">6.3.3.3</ecNumber>
    </recommendedName>
    <alternativeName>
        <fullName evidence="1">DTB synthetase</fullName>
        <shortName evidence="1">DTBS</shortName>
    </alternativeName>
    <alternativeName>
        <fullName evidence="1">Dethiobiotin synthase</fullName>
    </alternativeName>
</protein>
<feature type="binding site" evidence="1">
    <location>
        <position position="39"/>
    </location>
    <ligand>
        <name>substrate</name>
    </ligand>
</feature>
<dbReference type="RefSeq" id="WP_075663848.1">
    <property type="nucleotide sequence ID" value="NZ_CP009247.1"/>
</dbReference>
<gene>
    <name evidence="1" type="primary">bioD</name>
    <name evidence="2" type="ORF">CFRA_05960</name>
</gene>
<keyword evidence="3" id="KW-1185">Reference proteome</keyword>
<dbReference type="EC" id="6.3.3.3" evidence="1"/>
<proteinExistence type="inferred from homology"/>
<feature type="binding site" evidence="1">
    <location>
        <begin position="11"/>
        <end position="16"/>
    </location>
    <ligand>
        <name>ATP</name>
        <dbReference type="ChEBI" id="CHEBI:30616"/>
    </ligand>
</feature>
<feature type="active site" evidence="1">
    <location>
        <position position="35"/>
    </location>
</feature>
<dbReference type="NCBIfam" id="TIGR00347">
    <property type="entry name" value="bioD"/>
    <property type="match status" value="1"/>
</dbReference>
<dbReference type="PANTHER" id="PTHR43210:SF5">
    <property type="entry name" value="DETHIOBIOTIN SYNTHETASE"/>
    <property type="match status" value="1"/>
</dbReference>
<keyword evidence="1" id="KW-0963">Cytoplasm</keyword>
<comment type="caution">
    <text evidence="1">Lacks conserved residue(s) required for the propagation of feature annotation.</text>
</comment>
<comment type="subunit">
    <text evidence="1">Homodimer.</text>
</comment>
<dbReference type="GO" id="GO:0005524">
    <property type="term" value="F:ATP binding"/>
    <property type="evidence" value="ECO:0007669"/>
    <property type="project" value="UniProtKB-UniRule"/>
</dbReference>
<feature type="binding site" evidence="1">
    <location>
        <position position="44"/>
    </location>
    <ligand>
        <name>ATP</name>
        <dbReference type="ChEBI" id="CHEBI:30616"/>
    </ligand>
</feature>
<evidence type="ECO:0000313" key="2">
    <source>
        <dbReference type="EMBL" id="APT88861.1"/>
    </source>
</evidence>
<keyword evidence="1" id="KW-0479">Metal-binding</keyword>
<reference evidence="2 3" key="1">
    <citation type="submission" date="2014-08" db="EMBL/GenBank/DDBJ databases">
        <title>Complete genome sequence of Corynebacterium frankenforstense ST18(T) (=DSM 45800(T)), isolated from raw cow milk.</title>
        <authorList>
            <person name="Ruckert C."/>
            <person name="Albersmeier A."/>
            <person name="Winkler A."/>
            <person name="Lipski A."/>
            <person name="Kalinowski J."/>
        </authorList>
    </citation>
    <scope>NUCLEOTIDE SEQUENCE [LARGE SCALE GENOMIC DNA]</scope>
    <source>
        <strain evidence="2 3">ST18</strain>
    </source>
</reference>
<sequence>MIIAVTGTGTDVGKTVTTAALAAFWAQRCPVTVVKPVQTGDDDDLAEVARMSGVSDTVRFARAPEPLAPVTAARRAGVELPPLDDVARRTRALDAPDSVVLVEGAGGLLVELGEGWTLADLAGRLGAPVVVATRTVLGSLNHLGLTLEALATRGLDCLGVVGSRVSPDPDLAERCTVAELREREDWLGELTDGAAQRPAAQLAAALDAERLLSRAAR</sequence>
<dbReference type="Proteomes" id="UP000185434">
    <property type="component" value="Chromosome"/>
</dbReference>
<comment type="pathway">
    <text evidence="1">Cofactor biosynthesis; biotin biosynthesis; biotin from 7,8-diaminononanoate: step 1/2.</text>
</comment>
<keyword evidence="1" id="KW-0093">Biotin biosynthesis</keyword>
<dbReference type="STRING" id="1437875.CFRA_05960"/>
<dbReference type="HAMAP" id="MF_00336">
    <property type="entry name" value="BioD"/>
    <property type="match status" value="1"/>
</dbReference>
<keyword evidence="1" id="KW-0547">Nucleotide-binding</keyword>
<keyword evidence="1" id="KW-0067">ATP-binding</keyword>
<dbReference type="GO" id="GO:0004141">
    <property type="term" value="F:dethiobiotin synthase activity"/>
    <property type="evidence" value="ECO:0007669"/>
    <property type="project" value="UniProtKB-UniRule"/>
</dbReference>
<comment type="cofactor">
    <cofactor evidence="1">
        <name>Mg(2+)</name>
        <dbReference type="ChEBI" id="CHEBI:18420"/>
    </cofactor>
</comment>
<dbReference type="AlphaFoldDB" id="A0A1L7CSS7"/>
<dbReference type="InterPro" id="IPR004472">
    <property type="entry name" value="DTB_synth_BioD"/>
</dbReference>
<dbReference type="GO" id="GO:0005829">
    <property type="term" value="C:cytosol"/>
    <property type="evidence" value="ECO:0007669"/>
    <property type="project" value="TreeGrafter"/>
</dbReference>
<comment type="function">
    <text evidence="1">Catalyzes a mechanistically unusual reaction, the ATP-dependent insertion of CO2 between the N7 and N8 nitrogen atoms of 7,8-diaminopelargonic acid (DAPA, also called 7,8-diammoniononanoate) to form a ureido ring.</text>
</comment>
<dbReference type="InterPro" id="IPR027417">
    <property type="entry name" value="P-loop_NTPase"/>
</dbReference>
<dbReference type="SUPFAM" id="SSF52540">
    <property type="entry name" value="P-loop containing nucleoside triphosphate hydrolases"/>
    <property type="match status" value="1"/>
</dbReference>
<dbReference type="Gene3D" id="3.40.50.300">
    <property type="entry name" value="P-loop containing nucleotide triphosphate hydrolases"/>
    <property type="match status" value="1"/>
</dbReference>
<dbReference type="Pfam" id="PF13500">
    <property type="entry name" value="AAA_26"/>
    <property type="match status" value="1"/>
</dbReference>
<comment type="similarity">
    <text evidence="1">Belongs to the dethiobiotin synthetase family.</text>
</comment>
<feature type="binding site" evidence="1">
    <location>
        <position position="15"/>
    </location>
    <ligand>
        <name>Mg(2+)</name>
        <dbReference type="ChEBI" id="CHEBI:18420"/>
    </ligand>
</feature>